<proteinExistence type="predicted"/>
<reference evidence="1" key="1">
    <citation type="submission" date="2021-02" db="EMBL/GenBank/DDBJ databases">
        <title>First Annotated Genome of the Yellow-green Alga Tribonema minus.</title>
        <authorList>
            <person name="Mahan K.M."/>
        </authorList>
    </citation>
    <scope>NUCLEOTIDE SEQUENCE</scope>
    <source>
        <strain evidence="1">UTEX B ZZ1240</strain>
    </source>
</reference>
<dbReference type="EMBL" id="JAFCMP010000082">
    <property type="protein sequence ID" value="KAG5187799.1"/>
    <property type="molecule type" value="Genomic_DNA"/>
</dbReference>
<evidence type="ECO:0000313" key="2">
    <source>
        <dbReference type="Proteomes" id="UP000664859"/>
    </source>
</evidence>
<comment type="caution">
    <text evidence="1">The sequence shown here is derived from an EMBL/GenBank/DDBJ whole genome shotgun (WGS) entry which is preliminary data.</text>
</comment>
<gene>
    <name evidence="1" type="ORF">JKP88DRAFT_253850</name>
</gene>
<evidence type="ECO:0000313" key="1">
    <source>
        <dbReference type="EMBL" id="KAG5187799.1"/>
    </source>
</evidence>
<name>A0A835Z892_9STRA</name>
<sequence>MKYYHLRLLHDGAGAATVFSDADGLSYTGSSTAPNSMPEACSSHYTVSEDQSLASVTTMECKKISVPVEKALKSSALERPCCLHLPLSTTILELDRAKVLTLIESEDGSAVFDQSWEVRLGTWSITALEGAYVKTRRQIEEDTELVIYNTPGLVEHSVGTHGPAIIENINTHGWHYLEPHMRFGASADKYVNAIALGSCRYGDTASELQQFTTDGLIETIGGSEHGFNYSIYIGTRGKHGCTITPTLGSCVGQEFCWGPPSVGRIYAIRVTTGSYSRQVVIVRLSILSEM</sequence>
<dbReference type="Proteomes" id="UP000664859">
    <property type="component" value="Unassembled WGS sequence"/>
</dbReference>
<accession>A0A835Z892</accession>
<organism evidence="1 2">
    <name type="scientific">Tribonema minus</name>
    <dbReference type="NCBI Taxonomy" id="303371"/>
    <lineage>
        <taxon>Eukaryota</taxon>
        <taxon>Sar</taxon>
        <taxon>Stramenopiles</taxon>
        <taxon>Ochrophyta</taxon>
        <taxon>PX clade</taxon>
        <taxon>Xanthophyceae</taxon>
        <taxon>Tribonematales</taxon>
        <taxon>Tribonemataceae</taxon>
        <taxon>Tribonema</taxon>
    </lineage>
</organism>
<protein>
    <submittedName>
        <fullName evidence="1">Uncharacterized protein</fullName>
    </submittedName>
</protein>
<dbReference type="AlphaFoldDB" id="A0A835Z892"/>
<keyword evidence="2" id="KW-1185">Reference proteome</keyword>